<dbReference type="EMBL" id="CM039173">
    <property type="protein sequence ID" value="KAH9769228.1"/>
    <property type="molecule type" value="Genomic_DNA"/>
</dbReference>
<accession>A0ACB8L7K2</accession>
<keyword evidence="2" id="KW-1185">Reference proteome</keyword>
<evidence type="ECO:0000313" key="2">
    <source>
        <dbReference type="Proteomes" id="UP000829398"/>
    </source>
</evidence>
<evidence type="ECO:0000313" key="1">
    <source>
        <dbReference type="EMBL" id="KAH9769228.1"/>
    </source>
</evidence>
<keyword evidence="1" id="KW-0808">Transferase</keyword>
<protein>
    <submittedName>
        <fullName evidence="1">Reverse transcriptase domain-containing protein</fullName>
    </submittedName>
</protein>
<name>A0ACB8L7K2_CITSI</name>
<organism evidence="1 2">
    <name type="scientific">Citrus sinensis</name>
    <name type="common">Sweet orange</name>
    <name type="synonym">Citrus aurantium var. sinensis</name>
    <dbReference type="NCBI Taxonomy" id="2711"/>
    <lineage>
        <taxon>Eukaryota</taxon>
        <taxon>Viridiplantae</taxon>
        <taxon>Streptophyta</taxon>
        <taxon>Embryophyta</taxon>
        <taxon>Tracheophyta</taxon>
        <taxon>Spermatophyta</taxon>
        <taxon>Magnoliopsida</taxon>
        <taxon>eudicotyledons</taxon>
        <taxon>Gunneridae</taxon>
        <taxon>Pentapetalae</taxon>
        <taxon>rosids</taxon>
        <taxon>malvids</taxon>
        <taxon>Sapindales</taxon>
        <taxon>Rutaceae</taxon>
        <taxon>Aurantioideae</taxon>
        <taxon>Citrus</taxon>
    </lineage>
</organism>
<reference evidence="2" key="1">
    <citation type="journal article" date="2023" name="Hortic. Res.">
        <title>A chromosome-level phased genome enabling allele-level studies in sweet orange: a case study on citrus Huanglongbing tolerance.</title>
        <authorList>
            <person name="Wu B."/>
            <person name="Yu Q."/>
            <person name="Deng Z."/>
            <person name="Duan Y."/>
            <person name="Luo F."/>
            <person name="Gmitter F. Jr."/>
        </authorList>
    </citation>
    <scope>NUCLEOTIDE SEQUENCE [LARGE SCALE GENOMIC DNA]</scope>
    <source>
        <strain evidence="2">cv. Valencia</strain>
    </source>
</reference>
<gene>
    <name evidence="1" type="ORF">KPL71_011925</name>
</gene>
<sequence>MVNEFREAIRDCDLKDLGSIGYPFTWSNRQFGPHIIEEKLDRFLCNSNWGNSFQEKAGRNLISWSSDHSPILMEVVEKRKGKRFMKRTFPRVHYEDMWSSYKKCKEIVRQEWREVSYENGSNPIEIFKKKSKMSLAELKNWSNEEFSGREKKLEQLQNKLKDIKIGYNHAVNGEEITKVENQIDNILLDKEVYWRQRSRADWLKEGDKNTKFFHSKASARRKKNWISGLEDENGKWFEEVDDVERIVCEYFTNIFTTTNPSSGQISTALSNLPAKVTKEMGSFMDQPFTKEDVADALAQKCPTKAPGPDGLPAAFFQNHWGSVQQDVIITCLHVLNEGGNIALLNHTYLALIPKVQKPRKVTDFRPISLCNVIYRIIAKTLANRLKKILHVIISPTQSAFVPNRLITDNLIIGYECLNKIRQSKSKRNGLVTLKLDISKAYDRVEWEFIKCTMQKLGFSEKWVKLIMNCITTTSFSVLINGVAKGLIHPQRGLRQGCPLSPYLFIMCAEVFSNLMVNAENQKLINGLKFSRDLSVTHLLFADDSLVFTKASINDCRNLRKIFDNYAAASGQVFNFEKSSMFFSSSTSSGQREEIRSIFGLNVVSKHEKYLGLPSMIGRKKTSFFNDIKLRVLSKLSSWQNKCFSSGGKEILIKAVAQAVPAYAMSVFKIPQGLCDDIQKVVARFWWGSSETHRSIHWVRWEKLCQAKIRGGLGFRDFSSFNQALVAKQGWRILHNPDALMSKAKYFKHTDFMEAKLGSNPSFVWRSILWGRQVLHNGLRWRIGNGNRVSVSSRNWMQKLECPSYFAHQNLAENVVVADFIDDKNQWMEEKVVQCFPEEVAVRMKFPDNPECSDSSKTRWKVIWSNEIPEKIKIFMWRAAQNLLPTANNLWRKNVVGNPACQRCHCKSENVTHVLMECKAARKVWKLTDFYEDMKLLSQHDILSMLQELASRRMKEEIEQVLAICWAIWYARNRFVIEGKQEEPKLTAARASAIVESYKRIKTQNGPARSIHHQNNQQIWTPPPEGKYKVNVDAAIQMAGLKAGLGAVVRNSNGKIIAAAVKKMCFQGTVAHMEAEVVLFGIQVAQQVECLPMIIESDSTEVVELVWSRKSSLTEVSWAVEEIKQQLQISNAFSLQYVPRKCNAIAHAIAKVALDVENSVIWLEEFPVKIMMLLSNFIN</sequence>
<keyword evidence="1" id="KW-0695">RNA-directed DNA polymerase</keyword>
<dbReference type="Proteomes" id="UP000829398">
    <property type="component" value="Chromosome 4"/>
</dbReference>
<comment type="caution">
    <text evidence="1">The sequence shown here is derived from an EMBL/GenBank/DDBJ whole genome shotgun (WGS) entry which is preliminary data.</text>
</comment>
<keyword evidence="1" id="KW-0548">Nucleotidyltransferase</keyword>
<proteinExistence type="predicted"/>